<feature type="domain" description="6-hydroxymethylpterin diphosphokinase MptE-like" evidence="1">
    <location>
        <begin position="305"/>
        <end position="469"/>
    </location>
</feature>
<dbReference type="Pfam" id="PF20157">
    <property type="entry name" value="Maf_flag10_N"/>
    <property type="match status" value="1"/>
</dbReference>
<evidence type="ECO:0000313" key="3">
    <source>
        <dbReference type="EMBL" id="RHN04215.1"/>
    </source>
</evidence>
<gene>
    <name evidence="3" type="ORF">DWZ31_16975</name>
</gene>
<feature type="domain" description="Glycosyltransferase Maf N-terminal" evidence="2">
    <location>
        <begin position="179"/>
        <end position="244"/>
    </location>
</feature>
<dbReference type="Pfam" id="PF01973">
    <property type="entry name" value="MptE-like"/>
    <property type="match status" value="1"/>
</dbReference>
<accession>A0A415TPA9</accession>
<dbReference type="PANTHER" id="PTHR41786">
    <property type="entry name" value="MOTILITY ACCESSORY FACTOR MAF"/>
    <property type="match status" value="1"/>
</dbReference>
<reference evidence="3 4" key="1">
    <citation type="submission" date="2018-08" db="EMBL/GenBank/DDBJ databases">
        <title>A genome reference for cultivated species of the human gut microbiota.</title>
        <authorList>
            <person name="Zou Y."/>
            <person name="Xue W."/>
            <person name="Luo G."/>
        </authorList>
    </citation>
    <scope>NUCLEOTIDE SEQUENCE [LARGE SCALE GENOMIC DNA]</scope>
    <source>
        <strain evidence="3 4">AF31-21AC</strain>
    </source>
</reference>
<organism evidence="3 4">
    <name type="scientific">Roseburia intestinalis</name>
    <dbReference type="NCBI Taxonomy" id="166486"/>
    <lineage>
        <taxon>Bacteria</taxon>
        <taxon>Bacillati</taxon>
        <taxon>Bacillota</taxon>
        <taxon>Clostridia</taxon>
        <taxon>Lachnospirales</taxon>
        <taxon>Lachnospiraceae</taxon>
        <taxon>Roseburia</taxon>
    </lineage>
</organism>
<evidence type="ECO:0000313" key="4">
    <source>
        <dbReference type="Proteomes" id="UP000283586"/>
    </source>
</evidence>
<dbReference type="InterPro" id="IPR002826">
    <property type="entry name" value="MptE-like"/>
</dbReference>
<dbReference type="InterPro" id="IPR045376">
    <property type="entry name" value="Maf_N"/>
</dbReference>
<dbReference type="PANTHER" id="PTHR41786:SF1">
    <property type="entry name" value="6-HYDROXYMETHYLPTERIN DIPHOSPHOKINASE MPTE-LIKE DOMAIN-CONTAINING PROTEIN"/>
    <property type="match status" value="1"/>
</dbReference>
<dbReference type="RefSeq" id="WP_118489277.1">
    <property type="nucleotide sequence ID" value="NZ_JBBNID010000040.1"/>
</dbReference>
<evidence type="ECO:0000259" key="2">
    <source>
        <dbReference type="Pfam" id="PF20157"/>
    </source>
</evidence>
<sequence>MPESNIYDLNQQCLLWIPQIVNNFRKQSFFTGSCIMRNLISALDVLTEKLEILHETDFISILQAILQAQENRDYILLSDILECDLLPCLQNIQIKMQGEETQKAPDYWEKNMTELQEHAEDEYQELYKTLSSAPISSSDRYKQMFAINGQPTVKVKCQNKEILIHSSVNPEYQSQVWAEDVLKEIGREYVIYGMGLGYHIQALLKADDVCKVIVLENSIELLTEAFRDLDWVNYIKQKRVRIFYNSNAIKLMEKFSAWISGREFCIYYPSLCITEEESVRERLEDFFVSVNSMREQAHLLEENFYKINRMELPECSILKSCFKKRTIAIVGGGPSLDEQIDDMKKYREQMKIWSVGTAARKLINEGIIPDLIVIEDAQENMYKQVCNLPTEHIPLLLLSTASAQILDYYKGQSYVAYQKGYDLAEKRAQELGVQTYQTGGSVTTLALDVALRFGADKIILIGVDLAYTDNRSHASGMGYEIKEGKEYRMVTSTDGRQIKTSRNLDIYRKWIEHRIVEENIPILNTGRGAQIAGTQTVVIQELYGCEMYK</sequence>
<comment type="caution">
    <text evidence="3">The sequence shown here is derived from an EMBL/GenBank/DDBJ whole genome shotgun (WGS) entry which is preliminary data.</text>
</comment>
<dbReference type="EMBL" id="QRQN01000027">
    <property type="protein sequence ID" value="RHN04215.1"/>
    <property type="molecule type" value="Genomic_DNA"/>
</dbReference>
<dbReference type="AlphaFoldDB" id="A0A415TPA9"/>
<protein>
    <submittedName>
        <fullName evidence="3">DUF115 domain-containing protein</fullName>
    </submittedName>
</protein>
<proteinExistence type="predicted"/>
<name>A0A415TPA9_9FIRM</name>
<dbReference type="Proteomes" id="UP000283586">
    <property type="component" value="Unassembled WGS sequence"/>
</dbReference>
<evidence type="ECO:0000259" key="1">
    <source>
        <dbReference type="Pfam" id="PF01973"/>
    </source>
</evidence>